<dbReference type="PANTHER" id="PTHR10173:SF52">
    <property type="entry name" value="METHIONINE-R-SULFOXIDE REDUCTASE B1"/>
    <property type="match status" value="1"/>
</dbReference>
<dbReference type="Pfam" id="PF01641">
    <property type="entry name" value="SelR"/>
    <property type="match status" value="1"/>
</dbReference>
<keyword evidence="4 9" id="KW-0479">Metal-binding</keyword>
<evidence type="ECO:0000256" key="8">
    <source>
        <dbReference type="ARBA" id="ARBA00075819"/>
    </source>
</evidence>
<evidence type="ECO:0000256" key="2">
    <source>
        <dbReference type="ARBA" id="ARBA00012499"/>
    </source>
</evidence>
<evidence type="ECO:0000256" key="6">
    <source>
        <dbReference type="ARBA" id="ARBA00023002"/>
    </source>
</evidence>
<dbReference type="InterPro" id="IPR002579">
    <property type="entry name" value="Met_Sox_Rdtase_MsrB_dom"/>
</dbReference>
<dbReference type="InterPro" id="IPR011057">
    <property type="entry name" value="Mss4-like_sf"/>
</dbReference>
<dbReference type="AlphaFoldDB" id="A0A0R0BY50"/>
<feature type="binding site" evidence="9">
    <location>
        <position position="56"/>
    </location>
    <ligand>
        <name>Zn(2+)</name>
        <dbReference type="ChEBI" id="CHEBI:29105"/>
    </ligand>
</feature>
<dbReference type="InterPro" id="IPR028427">
    <property type="entry name" value="Met_Sox_Rdtase_MsrB"/>
</dbReference>
<evidence type="ECO:0000259" key="10">
    <source>
        <dbReference type="PROSITE" id="PS51790"/>
    </source>
</evidence>
<sequence>MTFFDLTPPTASQRDVLIAGLNDEEKRVLLHHGTEAPFCGVFLDNKRDGVYCCRLCALPLFRSDTKFDSGTGWPSFFAPFAPEHVREIRDASHGMVRTEIVCARCGSHLGHVFPDGPPPTFERHCLNSVSLRFVDLGESYPNPLQREGVEALLAS</sequence>
<feature type="binding site" evidence="9">
    <location>
        <position position="105"/>
    </location>
    <ligand>
        <name>Zn(2+)</name>
        <dbReference type="ChEBI" id="CHEBI:29105"/>
    </ligand>
</feature>
<dbReference type="HAMAP" id="MF_01400">
    <property type="entry name" value="MsrB"/>
    <property type="match status" value="1"/>
</dbReference>
<protein>
    <recommendedName>
        <fullName evidence="3 9">Peptide methionine sulfoxide reductase MsrB</fullName>
        <ecNumber evidence="2 9">1.8.4.12</ecNumber>
    </recommendedName>
    <alternativeName>
        <fullName evidence="8 9">Peptide-methionine (R)-S-oxide reductase</fullName>
    </alternativeName>
</protein>
<feature type="binding site" evidence="9">
    <location>
        <position position="102"/>
    </location>
    <ligand>
        <name>Zn(2+)</name>
        <dbReference type="ChEBI" id="CHEBI:29105"/>
    </ligand>
</feature>
<evidence type="ECO:0000256" key="3">
    <source>
        <dbReference type="ARBA" id="ARBA00021130"/>
    </source>
</evidence>
<dbReference type="PANTHER" id="PTHR10173">
    <property type="entry name" value="METHIONINE SULFOXIDE REDUCTASE"/>
    <property type="match status" value="1"/>
</dbReference>
<evidence type="ECO:0000256" key="9">
    <source>
        <dbReference type="HAMAP-Rule" id="MF_01400"/>
    </source>
</evidence>
<feature type="active site" description="Nucleophile" evidence="9">
    <location>
        <position position="125"/>
    </location>
</feature>
<gene>
    <name evidence="9" type="primary">msrB</name>
    <name evidence="11" type="ORF">ABB26_15805</name>
</gene>
<dbReference type="PATRIC" id="fig|405444.3.peg.2410"/>
<dbReference type="EMBL" id="LDJI01000030">
    <property type="protein sequence ID" value="KRG62636.1"/>
    <property type="molecule type" value="Genomic_DNA"/>
</dbReference>
<keyword evidence="6 9" id="KW-0560">Oxidoreductase</keyword>
<evidence type="ECO:0000256" key="1">
    <source>
        <dbReference type="ARBA" id="ARBA00007174"/>
    </source>
</evidence>
<keyword evidence="12" id="KW-1185">Reference proteome</keyword>
<dbReference type="FunFam" id="2.170.150.20:FF:000001">
    <property type="entry name" value="Peptide methionine sulfoxide reductase MsrB"/>
    <property type="match status" value="1"/>
</dbReference>
<dbReference type="NCBIfam" id="TIGR00357">
    <property type="entry name" value="peptide-methionine (R)-S-oxide reductase MsrB"/>
    <property type="match status" value="1"/>
</dbReference>
<accession>A0A0R0BY50</accession>
<comment type="cofactor">
    <cofactor evidence="9">
        <name>Zn(2+)</name>
        <dbReference type="ChEBI" id="CHEBI:29105"/>
    </cofactor>
    <text evidence="9">Binds 1 zinc ion per subunit. The zinc ion is important for the structural integrity of the protein.</text>
</comment>
<dbReference type="GO" id="GO:0033743">
    <property type="term" value="F:peptide-methionine (R)-S-oxide reductase activity"/>
    <property type="evidence" value="ECO:0007669"/>
    <property type="project" value="UniProtKB-UniRule"/>
</dbReference>
<comment type="caution">
    <text evidence="11">The sequence shown here is derived from an EMBL/GenBank/DDBJ whole genome shotgun (WGS) entry which is preliminary data.</text>
</comment>
<dbReference type="GO" id="GO:0008270">
    <property type="term" value="F:zinc ion binding"/>
    <property type="evidence" value="ECO:0007669"/>
    <property type="project" value="UniProtKB-UniRule"/>
</dbReference>
<feature type="binding site" evidence="9">
    <location>
        <position position="53"/>
    </location>
    <ligand>
        <name>Zn(2+)</name>
        <dbReference type="ChEBI" id="CHEBI:29105"/>
    </ligand>
</feature>
<dbReference type="RefSeq" id="WP_057635719.1">
    <property type="nucleotide sequence ID" value="NZ_LDJI01000030.1"/>
</dbReference>
<comment type="catalytic activity">
    <reaction evidence="7 9">
        <text>L-methionyl-[protein] + [thioredoxin]-disulfide + H2O = L-methionyl-(R)-S-oxide-[protein] + [thioredoxin]-dithiol</text>
        <dbReference type="Rhea" id="RHEA:24164"/>
        <dbReference type="Rhea" id="RHEA-COMP:10698"/>
        <dbReference type="Rhea" id="RHEA-COMP:10700"/>
        <dbReference type="Rhea" id="RHEA-COMP:12313"/>
        <dbReference type="Rhea" id="RHEA-COMP:12314"/>
        <dbReference type="ChEBI" id="CHEBI:15377"/>
        <dbReference type="ChEBI" id="CHEBI:16044"/>
        <dbReference type="ChEBI" id="CHEBI:29950"/>
        <dbReference type="ChEBI" id="CHEBI:45764"/>
        <dbReference type="ChEBI" id="CHEBI:50058"/>
        <dbReference type="EC" id="1.8.4.12"/>
    </reaction>
</comment>
<evidence type="ECO:0000256" key="4">
    <source>
        <dbReference type="ARBA" id="ARBA00022723"/>
    </source>
</evidence>
<dbReference type="GO" id="GO:0006979">
    <property type="term" value="P:response to oxidative stress"/>
    <property type="evidence" value="ECO:0007669"/>
    <property type="project" value="InterPro"/>
</dbReference>
<dbReference type="STRING" id="405444.ABB26_15805"/>
<dbReference type="SUPFAM" id="SSF51316">
    <property type="entry name" value="Mss4-like"/>
    <property type="match status" value="1"/>
</dbReference>
<evidence type="ECO:0000313" key="12">
    <source>
        <dbReference type="Proteomes" id="UP000050864"/>
    </source>
</evidence>
<name>A0A0R0BY50_9GAMM</name>
<dbReference type="GO" id="GO:0030091">
    <property type="term" value="P:protein repair"/>
    <property type="evidence" value="ECO:0007669"/>
    <property type="project" value="InterPro"/>
</dbReference>
<evidence type="ECO:0000256" key="5">
    <source>
        <dbReference type="ARBA" id="ARBA00022833"/>
    </source>
</evidence>
<evidence type="ECO:0000313" key="11">
    <source>
        <dbReference type="EMBL" id="KRG62636.1"/>
    </source>
</evidence>
<comment type="similarity">
    <text evidence="1 9">Belongs to the MsrB Met sulfoxide reductase family.</text>
</comment>
<evidence type="ECO:0000256" key="7">
    <source>
        <dbReference type="ARBA" id="ARBA00048488"/>
    </source>
</evidence>
<organism evidence="11 12">
    <name type="scientific">Stenotrophomonas humi</name>
    <dbReference type="NCBI Taxonomy" id="405444"/>
    <lineage>
        <taxon>Bacteria</taxon>
        <taxon>Pseudomonadati</taxon>
        <taxon>Pseudomonadota</taxon>
        <taxon>Gammaproteobacteria</taxon>
        <taxon>Lysobacterales</taxon>
        <taxon>Lysobacteraceae</taxon>
        <taxon>Stenotrophomonas</taxon>
    </lineage>
</organism>
<dbReference type="OrthoDB" id="9785497at2"/>
<proteinExistence type="inferred from homology"/>
<feature type="domain" description="MsrB" evidence="10">
    <location>
        <begin position="14"/>
        <end position="136"/>
    </location>
</feature>
<dbReference type="Proteomes" id="UP000050864">
    <property type="component" value="Unassembled WGS sequence"/>
</dbReference>
<dbReference type="Gene3D" id="2.170.150.20">
    <property type="entry name" value="Peptide methionine sulfoxide reductase"/>
    <property type="match status" value="1"/>
</dbReference>
<dbReference type="PROSITE" id="PS51790">
    <property type="entry name" value="MSRB"/>
    <property type="match status" value="1"/>
</dbReference>
<dbReference type="GO" id="GO:0005737">
    <property type="term" value="C:cytoplasm"/>
    <property type="evidence" value="ECO:0007669"/>
    <property type="project" value="TreeGrafter"/>
</dbReference>
<keyword evidence="5 9" id="KW-0862">Zinc</keyword>
<dbReference type="EC" id="1.8.4.12" evidence="2 9"/>
<reference evidence="11 12" key="1">
    <citation type="submission" date="2015-05" db="EMBL/GenBank/DDBJ databases">
        <title>Genome sequencing and analysis of members of genus Stenotrophomonas.</title>
        <authorList>
            <person name="Patil P.P."/>
            <person name="Midha S."/>
            <person name="Patil P.B."/>
        </authorList>
    </citation>
    <scope>NUCLEOTIDE SEQUENCE [LARGE SCALE GENOMIC DNA]</scope>
    <source>
        <strain evidence="11 12">DSM 18929</strain>
    </source>
</reference>